<keyword evidence="1" id="KW-0812">Transmembrane</keyword>
<feature type="transmembrane region" description="Helical" evidence="1">
    <location>
        <begin position="118"/>
        <end position="147"/>
    </location>
</feature>
<gene>
    <name evidence="2" type="ORF">RZS32_002080</name>
</gene>
<keyword evidence="1" id="KW-1133">Transmembrane helix</keyword>
<keyword evidence="3" id="KW-1185">Reference proteome</keyword>
<dbReference type="RefSeq" id="WP_317055381.1">
    <property type="nucleotide sequence ID" value="NZ_CP146606.1"/>
</dbReference>
<reference evidence="2 3" key="1">
    <citation type="submission" date="2024-02" db="EMBL/GenBank/DDBJ databases">
        <title>Roseovarius strain W115 nov., isolated from a marine algae.</title>
        <authorList>
            <person name="Lee M.W."/>
            <person name="Lee J.K."/>
            <person name="Kim J.M."/>
            <person name="Choi D.G."/>
            <person name="Baek J.H."/>
            <person name="Bayburt H."/>
            <person name="Jung J.J."/>
            <person name="Han D.M."/>
            <person name="Jeon C.O."/>
        </authorList>
    </citation>
    <scope>NUCLEOTIDE SEQUENCE [LARGE SCALE GENOMIC DNA]</scope>
    <source>
        <strain evidence="2 3">W115</strain>
    </source>
</reference>
<feature type="transmembrane region" description="Helical" evidence="1">
    <location>
        <begin position="45"/>
        <end position="64"/>
    </location>
</feature>
<sequence>MRAEPTPIWAGAWELFRRNISLLLAISVIELLIEIAFGWSYDGFLTLISIVAFVTTTMISAYVVHISALTGQRFSARDLMRGTVVPNTAFTVVFVAVGVALALSLIGVERLFSQHGDLIAPLIALVAVFAIYFAFLCRFGTIFPAAAYDGDWSFTQAFARGRGTAWTLCKALLAGAVVGNLAMVFLAAKLESFDVSIYVWLENDTFSLVGMFTAFLIYLGYKFVTVLGVIAFCNAYRSSGMNSTEAR</sequence>
<evidence type="ECO:0000313" key="2">
    <source>
        <dbReference type="EMBL" id="WYK18698.1"/>
    </source>
</evidence>
<feature type="transmembrane region" description="Helical" evidence="1">
    <location>
        <begin position="208"/>
        <end position="233"/>
    </location>
</feature>
<accession>A0ABZ2TKP8</accession>
<dbReference type="EMBL" id="CP146606">
    <property type="protein sequence ID" value="WYK18698.1"/>
    <property type="molecule type" value="Genomic_DNA"/>
</dbReference>
<proteinExistence type="predicted"/>
<feature type="transmembrane region" description="Helical" evidence="1">
    <location>
        <begin position="84"/>
        <end position="106"/>
    </location>
</feature>
<evidence type="ECO:0000256" key="1">
    <source>
        <dbReference type="SAM" id="Phobius"/>
    </source>
</evidence>
<feature type="transmembrane region" description="Helical" evidence="1">
    <location>
        <begin position="168"/>
        <end position="188"/>
    </location>
</feature>
<keyword evidence="1" id="KW-0472">Membrane</keyword>
<protein>
    <submittedName>
        <fullName evidence="2">Uncharacterized protein</fullName>
    </submittedName>
</protein>
<feature type="transmembrane region" description="Helical" evidence="1">
    <location>
        <begin position="20"/>
        <end position="39"/>
    </location>
</feature>
<evidence type="ECO:0000313" key="3">
    <source>
        <dbReference type="Proteomes" id="UP001281305"/>
    </source>
</evidence>
<dbReference type="Proteomes" id="UP001281305">
    <property type="component" value="Chromosome"/>
</dbReference>
<name>A0ABZ2TKP8_9RHOB</name>
<organism evidence="2 3">
    <name type="scientific">Roseovarius rhodophyticola</name>
    <dbReference type="NCBI Taxonomy" id="3080827"/>
    <lineage>
        <taxon>Bacteria</taxon>
        <taxon>Pseudomonadati</taxon>
        <taxon>Pseudomonadota</taxon>
        <taxon>Alphaproteobacteria</taxon>
        <taxon>Rhodobacterales</taxon>
        <taxon>Roseobacteraceae</taxon>
        <taxon>Roseovarius</taxon>
    </lineage>
</organism>